<evidence type="ECO:0000313" key="4">
    <source>
        <dbReference type="Proteomes" id="UP000176583"/>
    </source>
</evidence>
<dbReference type="AlphaFoldDB" id="A0A1F4UHB2"/>
<evidence type="ECO:0000313" key="3">
    <source>
        <dbReference type="EMBL" id="OGC44292.1"/>
    </source>
</evidence>
<dbReference type="SUPFAM" id="SSF101898">
    <property type="entry name" value="NHL repeat"/>
    <property type="match status" value="1"/>
</dbReference>
<organism evidence="3 4">
    <name type="scientific">candidate division WWE3 bacterium RBG_19FT_COMBO_53_11</name>
    <dbReference type="NCBI Taxonomy" id="1802613"/>
    <lineage>
        <taxon>Bacteria</taxon>
        <taxon>Katanobacteria</taxon>
    </lineage>
</organism>
<feature type="compositionally biased region" description="Basic and acidic residues" evidence="1">
    <location>
        <begin position="7"/>
        <end position="19"/>
    </location>
</feature>
<keyword evidence="2" id="KW-0472">Membrane</keyword>
<gene>
    <name evidence="3" type="ORF">A2V54_00010</name>
</gene>
<feature type="transmembrane region" description="Helical" evidence="2">
    <location>
        <begin position="306"/>
        <end position="328"/>
    </location>
</feature>
<dbReference type="EMBL" id="MEUW01000022">
    <property type="protein sequence ID" value="OGC44292.1"/>
    <property type="molecule type" value="Genomic_DNA"/>
</dbReference>
<feature type="region of interest" description="Disordered" evidence="1">
    <location>
        <begin position="273"/>
        <end position="296"/>
    </location>
</feature>
<evidence type="ECO:0000256" key="2">
    <source>
        <dbReference type="SAM" id="Phobius"/>
    </source>
</evidence>
<proteinExistence type="predicted"/>
<dbReference type="InterPro" id="IPR011042">
    <property type="entry name" value="6-blade_b-propeller_TolB-like"/>
</dbReference>
<evidence type="ECO:0000256" key="1">
    <source>
        <dbReference type="SAM" id="MobiDB-lite"/>
    </source>
</evidence>
<name>A0A1F4UHB2_UNCKA</name>
<protein>
    <submittedName>
        <fullName evidence="3">Uncharacterized protein</fullName>
    </submittedName>
</protein>
<dbReference type="Proteomes" id="UP000176583">
    <property type="component" value="Unassembled WGS sequence"/>
</dbReference>
<keyword evidence="2" id="KW-1133">Transmembrane helix</keyword>
<comment type="caution">
    <text evidence="3">The sequence shown here is derived from an EMBL/GenBank/DDBJ whole genome shotgun (WGS) entry which is preliminary data.</text>
</comment>
<keyword evidence="2" id="KW-0812">Transmembrane</keyword>
<dbReference type="STRING" id="1802613.A2V54_00010"/>
<dbReference type="Gene3D" id="2.120.10.30">
    <property type="entry name" value="TolB, C-terminal domain"/>
    <property type="match status" value="1"/>
</dbReference>
<feature type="region of interest" description="Disordered" evidence="1">
    <location>
        <begin position="1"/>
        <end position="26"/>
    </location>
</feature>
<reference evidence="3 4" key="1">
    <citation type="journal article" date="2016" name="Nat. Commun.">
        <title>Thousands of microbial genomes shed light on interconnected biogeochemical processes in an aquifer system.</title>
        <authorList>
            <person name="Anantharaman K."/>
            <person name="Brown C.T."/>
            <person name="Hug L.A."/>
            <person name="Sharon I."/>
            <person name="Castelle C.J."/>
            <person name="Probst A.J."/>
            <person name="Thomas B.C."/>
            <person name="Singh A."/>
            <person name="Wilkins M.J."/>
            <person name="Karaoz U."/>
            <person name="Brodie E.L."/>
            <person name="Williams K.H."/>
            <person name="Hubbard S.S."/>
            <person name="Banfield J.F."/>
        </authorList>
    </citation>
    <scope>NUCLEOTIDE SEQUENCE [LARGE SCALE GENOMIC DNA]</scope>
</reference>
<accession>A0A1F4UHB2</accession>
<sequence length="668" mass="73104">MPQGVSEQEKTGLEVKVSKLESSPTSERGKFVSVFGATPREEYPPERGRLFAVVDLKVDPTEDASVIGRLVWDTLSEEYYAPEEETPVSALERAVYAVRDKLRNLSPTATIELGAAAFRGEVAYLAKIGKPALYLRRGTETLEFLTGEDGVNVSSQILEEGDTVVLGSPVFAKNFPPADLPRTEFLEKQFSSGEKVPGFAALLLTLVSSREAREEAVARSRSSRKFWGKVSGVGAGLTRQAKQLVKSVRAPKQLKEKFAAAWKKRLYHGEELAKEKHEEPEVGEQRTEIIDQETKPPRKKFQLPKIAGISLPRVIAVLVLILGISVLFTTWQQAKKARAAEFERLLGEATQSLDEAEGLVGLSNEQAVILVTEARADLDRARELSPDATDVDPLLERSIALLNAIEKITPVGEENLKYDLNVQAQGAQGLALAGAGSATVYVLEGTREAVFSINLSKELPSATELGEGNISGAQELMAEGEYLYLRGSNHVYRLKIKGQVVDEPISFARINKANALGTYLGNIYLLVPGEEQIYKFWNLPGGYAGAQNRIKEAVTTAGVVDMAIDGEIWLLQSDGEIIRLSAGEQVPFSISNLSDTLKEPIKIFTQTGMKRLYILDRGESRIVVLDKSGNFLGQFKGDFLSGATDLWVSSNEKSIFVLAGAKIYQISQ</sequence>